<dbReference type="Gene3D" id="3.20.20.70">
    <property type="entry name" value="Aldolase class I"/>
    <property type="match status" value="1"/>
</dbReference>
<comment type="subunit">
    <text evidence="12">Monomer and homodimer.</text>
</comment>
<dbReference type="UniPathway" id="UPA00344"/>
<evidence type="ECO:0000256" key="2">
    <source>
        <dbReference type="ARBA" id="ARBA00022485"/>
    </source>
</evidence>
<evidence type="ECO:0000256" key="8">
    <source>
        <dbReference type="ARBA" id="ARBA00023134"/>
    </source>
</evidence>
<accession>A0A4Q9GWH4</accession>
<keyword evidence="15" id="KW-1185">Reference proteome</keyword>
<evidence type="ECO:0000256" key="4">
    <source>
        <dbReference type="ARBA" id="ARBA00022723"/>
    </source>
</evidence>
<organism evidence="14 15">
    <name type="scientific">Aquabacterium lacunae</name>
    <dbReference type="NCBI Taxonomy" id="2528630"/>
    <lineage>
        <taxon>Bacteria</taxon>
        <taxon>Pseudomonadati</taxon>
        <taxon>Pseudomonadota</taxon>
        <taxon>Betaproteobacteria</taxon>
        <taxon>Burkholderiales</taxon>
        <taxon>Aquabacterium</taxon>
    </lineage>
</organism>
<name>A0A4Q9GWH4_9BURK</name>
<keyword evidence="3 12" id="KW-0949">S-adenosyl-L-methionine</keyword>
<feature type="binding site" evidence="12">
    <location>
        <position position="108"/>
    </location>
    <ligand>
        <name>GTP</name>
        <dbReference type="ChEBI" id="CHEBI:37565"/>
    </ligand>
</feature>
<evidence type="ECO:0000313" key="15">
    <source>
        <dbReference type="Proteomes" id="UP000292120"/>
    </source>
</evidence>
<comment type="catalytic activity">
    <reaction evidence="11 12">
        <text>GTP + AH2 + S-adenosyl-L-methionine = (8S)-3',8-cyclo-7,8-dihydroguanosine 5'-triphosphate + 5'-deoxyadenosine + L-methionine + A + H(+)</text>
        <dbReference type="Rhea" id="RHEA:49576"/>
        <dbReference type="ChEBI" id="CHEBI:13193"/>
        <dbReference type="ChEBI" id="CHEBI:15378"/>
        <dbReference type="ChEBI" id="CHEBI:17319"/>
        <dbReference type="ChEBI" id="CHEBI:17499"/>
        <dbReference type="ChEBI" id="CHEBI:37565"/>
        <dbReference type="ChEBI" id="CHEBI:57844"/>
        <dbReference type="ChEBI" id="CHEBI:59789"/>
        <dbReference type="ChEBI" id="CHEBI:131766"/>
        <dbReference type="EC" id="4.1.99.22"/>
    </reaction>
</comment>
<reference evidence="14 15" key="1">
    <citation type="submission" date="2019-02" db="EMBL/GenBank/DDBJ databases">
        <title>Aquabacterium sp. strain KMB7.</title>
        <authorList>
            <person name="Chen W.-M."/>
        </authorList>
    </citation>
    <scope>NUCLEOTIDE SEQUENCE [LARGE SCALE GENOMIC DNA]</scope>
    <source>
        <strain evidence="14 15">KMB7</strain>
    </source>
</reference>
<evidence type="ECO:0000256" key="5">
    <source>
        <dbReference type="ARBA" id="ARBA00022741"/>
    </source>
</evidence>
<dbReference type="EMBL" id="SIXI01000006">
    <property type="protein sequence ID" value="TBO28746.1"/>
    <property type="molecule type" value="Genomic_DNA"/>
</dbReference>
<dbReference type="GO" id="GO:0005525">
    <property type="term" value="F:GTP binding"/>
    <property type="evidence" value="ECO:0007669"/>
    <property type="project" value="UniProtKB-UniRule"/>
</dbReference>
<feature type="binding site" evidence="12">
    <location>
        <position position="65"/>
    </location>
    <ligand>
        <name>[4Fe-4S] cluster</name>
        <dbReference type="ChEBI" id="CHEBI:49883"/>
        <label>1</label>
        <note>4Fe-4S-S-AdoMet</note>
    </ligand>
</feature>
<proteinExistence type="inferred from homology"/>
<dbReference type="SMART" id="SM00729">
    <property type="entry name" value="Elp3"/>
    <property type="match status" value="1"/>
</dbReference>
<feature type="binding site" evidence="12">
    <location>
        <begin position="308"/>
        <end position="310"/>
    </location>
    <ligand>
        <name>GTP</name>
        <dbReference type="ChEBI" id="CHEBI:37565"/>
    </ligand>
</feature>
<dbReference type="HAMAP" id="MF_01225_B">
    <property type="entry name" value="MoaA_B"/>
    <property type="match status" value="1"/>
</dbReference>
<dbReference type="SFLD" id="SFLDS00029">
    <property type="entry name" value="Radical_SAM"/>
    <property type="match status" value="1"/>
</dbReference>
<dbReference type="SFLD" id="SFLDG01383">
    <property type="entry name" value="cyclic_pyranopterin_phosphate"/>
    <property type="match status" value="1"/>
</dbReference>
<evidence type="ECO:0000256" key="9">
    <source>
        <dbReference type="ARBA" id="ARBA00023150"/>
    </source>
</evidence>
<keyword evidence="2 12" id="KW-0004">4Fe-4S</keyword>
<dbReference type="PROSITE" id="PS51918">
    <property type="entry name" value="RADICAL_SAM"/>
    <property type="match status" value="1"/>
</dbReference>
<dbReference type="Pfam" id="PF04055">
    <property type="entry name" value="Radical_SAM"/>
    <property type="match status" value="1"/>
</dbReference>
<evidence type="ECO:0000256" key="7">
    <source>
        <dbReference type="ARBA" id="ARBA00023014"/>
    </source>
</evidence>
<comment type="function">
    <text evidence="12">Catalyzes the cyclization of GTP to (8S)-3',8-cyclo-7,8-dihydroguanosine 5'-triphosphate.</text>
</comment>
<feature type="binding site" evidence="12">
    <location>
        <position position="61"/>
    </location>
    <ligand>
        <name>[4Fe-4S] cluster</name>
        <dbReference type="ChEBI" id="CHEBI:49883"/>
        <label>1</label>
        <note>4Fe-4S-S-AdoMet</note>
    </ligand>
</feature>
<dbReference type="GO" id="GO:0051539">
    <property type="term" value="F:4 iron, 4 sulfur cluster binding"/>
    <property type="evidence" value="ECO:0007669"/>
    <property type="project" value="UniProtKB-UniRule"/>
</dbReference>
<protein>
    <recommendedName>
        <fullName evidence="1 12">GTP 3',8-cyclase</fullName>
        <ecNumber evidence="1 12">4.1.99.22</ecNumber>
    </recommendedName>
    <alternativeName>
        <fullName evidence="12">Molybdenum cofactor biosynthesis protein A</fullName>
    </alternativeName>
</protein>
<dbReference type="RefSeq" id="WP_130968837.1">
    <property type="nucleotide sequence ID" value="NZ_SIXI01000006.1"/>
</dbReference>
<dbReference type="AlphaFoldDB" id="A0A4Q9GWH4"/>
<dbReference type="InterPro" id="IPR013785">
    <property type="entry name" value="Aldolase_TIM"/>
</dbReference>
<dbReference type="SFLD" id="SFLDG01067">
    <property type="entry name" value="SPASM/twitch_domain_containing"/>
    <property type="match status" value="1"/>
</dbReference>
<dbReference type="OrthoDB" id="9763993at2"/>
<comment type="similarity">
    <text evidence="12">Belongs to the radical SAM superfamily. MoaA family.</text>
</comment>
<evidence type="ECO:0000256" key="12">
    <source>
        <dbReference type="HAMAP-Rule" id="MF_01225"/>
    </source>
</evidence>
<evidence type="ECO:0000259" key="13">
    <source>
        <dbReference type="PROSITE" id="PS51918"/>
    </source>
</evidence>
<keyword evidence="9 12" id="KW-0501">Molybdenum cofactor biosynthesis</keyword>
<feature type="binding site" evidence="12">
    <location>
        <position position="167"/>
    </location>
    <ligand>
        <name>S-adenosyl-L-methionine</name>
        <dbReference type="ChEBI" id="CHEBI:59789"/>
    </ligand>
</feature>
<dbReference type="InterPro" id="IPR013483">
    <property type="entry name" value="MoaA"/>
</dbReference>
<keyword evidence="4 12" id="KW-0479">Metal-binding</keyword>
<dbReference type="SFLD" id="SFLDG01386">
    <property type="entry name" value="main_SPASM_domain-containing"/>
    <property type="match status" value="1"/>
</dbReference>
<evidence type="ECO:0000256" key="10">
    <source>
        <dbReference type="ARBA" id="ARBA00023239"/>
    </source>
</evidence>
<dbReference type="GO" id="GO:0046872">
    <property type="term" value="F:metal ion binding"/>
    <property type="evidence" value="ECO:0007669"/>
    <property type="project" value="UniProtKB-KW"/>
</dbReference>
<feature type="binding site" evidence="12">
    <location>
        <position position="143"/>
    </location>
    <ligand>
        <name>GTP</name>
        <dbReference type="ChEBI" id="CHEBI:37565"/>
    </ligand>
</feature>
<feature type="binding site" evidence="12">
    <location>
        <position position="205"/>
    </location>
    <ligand>
        <name>GTP</name>
        <dbReference type="ChEBI" id="CHEBI:37565"/>
    </ligand>
</feature>
<dbReference type="GO" id="GO:1904047">
    <property type="term" value="F:S-adenosyl-L-methionine binding"/>
    <property type="evidence" value="ECO:0007669"/>
    <property type="project" value="UniProtKB-UniRule"/>
</dbReference>
<feature type="binding site" evidence="12">
    <location>
        <position position="303"/>
    </location>
    <ligand>
        <name>[4Fe-4S] cluster</name>
        <dbReference type="ChEBI" id="CHEBI:49883"/>
        <label>2</label>
        <note>4Fe-4S-substrate</note>
    </ligand>
</feature>
<comment type="cofactor">
    <cofactor evidence="12">
        <name>[4Fe-4S] cluster</name>
        <dbReference type="ChEBI" id="CHEBI:49883"/>
    </cofactor>
    <text evidence="12">Binds 2 [4Fe-4S] clusters. Binds 1 [4Fe-4S] cluster coordinated with 3 cysteines and an exchangeable S-adenosyl-L-methionine and 1 [4Fe-4S] cluster coordinated with 3 cysteines and the GTP-derived substrate.</text>
</comment>
<sequence>MREDRIIPIRPTSAPLPTAPLLRPQGLAHGQVHNPAHATQALRDRLGRPLTDLRISVTDRCNFRCGYCMPRAVYGPGHRFLPQPDLLSFEEITRTARLFVSLGVTKLRITGGEPLMRRDLPELIRQLAALRTPDDERPELAMTTNGALLAPHAQALHDAGLQRVTVSLDALAPATFRAMSDSDIAVERVLEGIATAQAVGLAPVKVNMVVQKGLNDDQILPMVEHFRGTGIELRFIEFMDVGHTNGWNLDKVLPSQAVQDLIARHHPLRELPAERPEDTARRVALSDGSGTVGFVSSVTQAFCGDCSRLRLSTDGKLYTCLFASQGHDLRSLLRDATPDADILARLAALWGARSDRYSALRHANTPSVASRVEMSYIGG</sequence>
<keyword evidence="5 12" id="KW-0547">Nucleotide-binding</keyword>
<evidence type="ECO:0000256" key="1">
    <source>
        <dbReference type="ARBA" id="ARBA00012167"/>
    </source>
</evidence>
<evidence type="ECO:0000256" key="3">
    <source>
        <dbReference type="ARBA" id="ARBA00022691"/>
    </source>
</evidence>
<dbReference type="NCBIfam" id="TIGR02666">
    <property type="entry name" value="moaA"/>
    <property type="match status" value="1"/>
</dbReference>
<dbReference type="SUPFAM" id="SSF102114">
    <property type="entry name" value="Radical SAM enzymes"/>
    <property type="match status" value="1"/>
</dbReference>
<feature type="binding site" evidence="12">
    <location>
        <position position="320"/>
    </location>
    <ligand>
        <name>[4Fe-4S] cluster</name>
        <dbReference type="ChEBI" id="CHEBI:49883"/>
        <label>2</label>
        <note>4Fe-4S-substrate</note>
    </ligand>
</feature>
<keyword evidence="7 12" id="KW-0411">Iron-sulfur</keyword>
<keyword evidence="6 12" id="KW-0408">Iron</keyword>
<keyword evidence="8 12" id="KW-0342">GTP-binding</keyword>
<dbReference type="GO" id="GO:0006777">
    <property type="term" value="P:Mo-molybdopterin cofactor biosynthetic process"/>
    <property type="evidence" value="ECO:0007669"/>
    <property type="project" value="UniProtKB-UniRule"/>
</dbReference>
<dbReference type="Pfam" id="PF06463">
    <property type="entry name" value="Mob_synth_C"/>
    <property type="match status" value="1"/>
</dbReference>
<dbReference type="GO" id="GO:0061799">
    <property type="term" value="F:cyclic pyranopterin monophosphate synthase activity"/>
    <property type="evidence" value="ECO:0007669"/>
    <property type="project" value="TreeGrafter"/>
</dbReference>
<dbReference type="Proteomes" id="UP000292120">
    <property type="component" value="Unassembled WGS sequence"/>
</dbReference>
<evidence type="ECO:0000313" key="14">
    <source>
        <dbReference type="EMBL" id="TBO28746.1"/>
    </source>
</evidence>
<dbReference type="InterPro" id="IPR058240">
    <property type="entry name" value="rSAM_sf"/>
</dbReference>
<feature type="binding site" evidence="12">
    <location>
        <position position="112"/>
    </location>
    <ligand>
        <name>S-adenosyl-L-methionine</name>
        <dbReference type="ChEBI" id="CHEBI:59789"/>
    </ligand>
</feature>
<feature type="binding site" evidence="12">
    <location>
        <position position="67"/>
    </location>
    <ligand>
        <name>S-adenosyl-L-methionine</name>
        <dbReference type="ChEBI" id="CHEBI:59789"/>
    </ligand>
</feature>
<dbReference type="EC" id="4.1.99.22" evidence="1 12"/>
<feature type="binding site" evidence="12">
    <location>
        <position position="68"/>
    </location>
    <ligand>
        <name>[4Fe-4S] cluster</name>
        <dbReference type="ChEBI" id="CHEBI:49883"/>
        <label>1</label>
        <note>4Fe-4S-S-AdoMet</note>
    </ligand>
</feature>
<comment type="caution">
    <text evidence="14">The sequence shown here is derived from an EMBL/GenBank/DDBJ whole genome shotgun (WGS) entry which is preliminary data.</text>
</comment>
<dbReference type="InterPro" id="IPR000385">
    <property type="entry name" value="MoaA_NifB_PqqE_Fe-S-bd_CS"/>
</dbReference>
<dbReference type="PROSITE" id="PS01305">
    <property type="entry name" value="MOAA_NIFB_PQQE"/>
    <property type="match status" value="1"/>
</dbReference>
<comment type="pathway">
    <text evidence="12">Cofactor biosynthesis; molybdopterin biosynthesis.</text>
</comment>
<evidence type="ECO:0000256" key="11">
    <source>
        <dbReference type="ARBA" id="ARBA00048697"/>
    </source>
</evidence>
<dbReference type="InterPro" id="IPR007197">
    <property type="entry name" value="rSAM"/>
</dbReference>
<dbReference type="GO" id="GO:0061798">
    <property type="term" value="F:GTP 3',8'-cyclase activity"/>
    <property type="evidence" value="ECO:0007669"/>
    <property type="project" value="UniProtKB-UniRule"/>
</dbReference>
<dbReference type="CDD" id="cd21117">
    <property type="entry name" value="Twitch_MoaA"/>
    <property type="match status" value="1"/>
</dbReference>
<dbReference type="PANTHER" id="PTHR22960:SF0">
    <property type="entry name" value="MOLYBDENUM COFACTOR BIOSYNTHESIS PROTEIN 1"/>
    <property type="match status" value="1"/>
</dbReference>
<feature type="binding site" evidence="12">
    <location>
        <position position="54"/>
    </location>
    <ligand>
        <name>GTP</name>
        <dbReference type="ChEBI" id="CHEBI:37565"/>
    </ligand>
</feature>
<dbReference type="InterPro" id="IPR040064">
    <property type="entry name" value="MoaA-like"/>
</dbReference>
<dbReference type="PANTHER" id="PTHR22960">
    <property type="entry name" value="MOLYBDOPTERIN COFACTOR SYNTHESIS PROTEIN A"/>
    <property type="match status" value="1"/>
</dbReference>
<dbReference type="InterPro" id="IPR010505">
    <property type="entry name" value="MoaA_twitch"/>
</dbReference>
<feature type="binding site" evidence="12">
    <location>
        <position position="306"/>
    </location>
    <ligand>
        <name>[4Fe-4S] cluster</name>
        <dbReference type="ChEBI" id="CHEBI:49883"/>
        <label>2</label>
        <note>4Fe-4S-substrate</note>
    </ligand>
</feature>
<gene>
    <name evidence="12 14" type="primary">moaA</name>
    <name evidence="14" type="ORF">EYS42_14110</name>
</gene>
<feature type="domain" description="Radical SAM core" evidence="13">
    <location>
        <begin position="45"/>
        <end position="281"/>
    </location>
</feature>
<dbReference type="InterPro" id="IPR050105">
    <property type="entry name" value="MoCo_biosynth_MoaA/MoaC"/>
</dbReference>
<evidence type="ECO:0000256" key="6">
    <source>
        <dbReference type="ARBA" id="ARBA00023004"/>
    </source>
</evidence>
<feature type="binding site" evidence="12">
    <location>
        <position position="239"/>
    </location>
    <ligand>
        <name>S-adenosyl-L-methionine</name>
        <dbReference type="ChEBI" id="CHEBI:59789"/>
    </ligand>
</feature>
<dbReference type="InterPro" id="IPR006638">
    <property type="entry name" value="Elp3/MiaA/NifB-like_rSAM"/>
</dbReference>
<dbReference type="CDD" id="cd01335">
    <property type="entry name" value="Radical_SAM"/>
    <property type="match status" value="1"/>
</dbReference>
<keyword evidence="10 12" id="KW-0456">Lyase</keyword>